<sequence>MIGYGDRAQTQCEVVLNQGTISKIEAQYREMGHVRKVPSKRQAVVDDDTKLNLLLALEENTITPARQLAPLPENNDVGVIEFFGLKGPTVGGVLQAHDIRGLLTSSDPLEHFASLLKTCFQAKKVSEDEKRFIWKEMNRIRPNILLDCKNILNDLASCNRVIITWVLGHSGVPGNEEADRLARLG</sequence>
<dbReference type="Proteomes" id="UP001162162">
    <property type="component" value="Unassembled WGS sequence"/>
</dbReference>
<dbReference type="Gene3D" id="3.30.420.10">
    <property type="entry name" value="Ribonuclease H-like superfamily/Ribonuclease H"/>
    <property type="match status" value="1"/>
</dbReference>
<dbReference type="AlphaFoldDB" id="A0AAV8X2Y5"/>
<accession>A0AAV8X2Y5</accession>
<feature type="domain" description="RNase H type-1" evidence="1">
    <location>
        <begin position="129"/>
        <end position="183"/>
    </location>
</feature>
<dbReference type="GO" id="GO:0003676">
    <property type="term" value="F:nucleic acid binding"/>
    <property type="evidence" value="ECO:0007669"/>
    <property type="project" value="InterPro"/>
</dbReference>
<dbReference type="EMBL" id="JAPWTK010001293">
    <property type="protein sequence ID" value="KAJ8933119.1"/>
    <property type="molecule type" value="Genomic_DNA"/>
</dbReference>
<proteinExistence type="predicted"/>
<reference evidence="2" key="1">
    <citation type="journal article" date="2023" name="Insect Mol. Biol.">
        <title>Genome sequencing provides insights into the evolution of gene families encoding plant cell wall-degrading enzymes in longhorned beetles.</title>
        <authorList>
            <person name="Shin N.R."/>
            <person name="Okamura Y."/>
            <person name="Kirsch R."/>
            <person name="Pauchet Y."/>
        </authorList>
    </citation>
    <scope>NUCLEOTIDE SEQUENCE</scope>
    <source>
        <strain evidence="2">AMC_N1</strain>
    </source>
</reference>
<dbReference type="InterPro" id="IPR002156">
    <property type="entry name" value="RNaseH_domain"/>
</dbReference>
<evidence type="ECO:0000313" key="3">
    <source>
        <dbReference type="Proteomes" id="UP001162162"/>
    </source>
</evidence>
<gene>
    <name evidence="2" type="ORF">NQ318_003037</name>
</gene>
<comment type="caution">
    <text evidence="2">The sequence shown here is derived from an EMBL/GenBank/DDBJ whole genome shotgun (WGS) entry which is preliminary data.</text>
</comment>
<dbReference type="InterPro" id="IPR012337">
    <property type="entry name" value="RNaseH-like_sf"/>
</dbReference>
<dbReference type="InterPro" id="IPR036397">
    <property type="entry name" value="RNaseH_sf"/>
</dbReference>
<dbReference type="GO" id="GO:0004523">
    <property type="term" value="F:RNA-DNA hybrid ribonuclease activity"/>
    <property type="evidence" value="ECO:0007669"/>
    <property type="project" value="InterPro"/>
</dbReference>
<evidence type="ECO:0000313" key="2">
    <source>
        <dbReference type="EMBL" id="KAJ8933119.1"/>
    </source>
</evidence>
<evidence type="ECO:0000259" key="1">
    <source>
        <dbReference type="Pfam" id="PF00075"/>
    </source>
</evidence>
<protein>
    <recommendedName>
        <fullName evidence="1">RNase H type-1 domain-containing protein</fullName>
    </recommendedName>
</protein>
<organism evidence="2 3">
    <name type="scientific">Aromia moschata</name>
    <dbReference type="NCBI Taxonomy" id="1265417"/>
    <lineage>
        <taxon>Eukaryota</taxon>
        <taxon>Metazoa</taxon>
        <taxon>Ecdysozoa</taxon>
        <taxon>Arthropoda</taxon>
        <taxon>Hexapoda</taxon>
        <taxon>Insecta</taxon>
        <taxon>Pterygota</taxon>
        <taxon>Neoptera</taxon>
        <taxon>Endopterygota</taxon>
        <taxon>Coleoptera</taxon>
        <taxon>Polyphaga</taxon>
        <taxon>Cucujiformia</taxon>
        <taxon>Chrysomeloidea</taxon>
        <taxon>Cerambycidae</taxon>
        <taxon>Cerambycinae</taxon>
        <taxon>Callichromatini</taxon>
        <taxon>Aromia</taxon>
    </lineage>
</organism>
<keyword evidence="3" id="KW-1185">Reference proteome</keyword>
<dbReference type="Pfam" id="PF00075">
    <property type="entry name" value="RNase_H"/>
    <property type="match status" value="1"/>
</dbReference>
<dbReference type="SUPFAM" id="SSF53098">
    <property type="entry name" value="Ribonuclease H-like"/>
    <property type="match status" value="1"/>
</dbReference>
<name>A0AAV8X2Y5_9CUCU</name>